<feature type="domain" description="Major facilitator superfamily (MFS) profile" evidence="27">
    <location>
        <begin position="12"/>
        <end position="423"/>
    </location>
</feature>
<keyword evidence="3" id="KW-0813">Transport</keyword>
<protein>
    <recommendedName>
        <fullName evidence="21">Lysosomal dipeptide transporter MFSD1</fullName>
    </recommendedName>
    <alternativeName>
        <fullName evidence="22">Major facilitator superfamily domain-containing protein 1</fullName>
    </alternativeName>
</protein>
<evidence type="ECO:0000256" key="4">
    <source>
        <dbReference type="ARBA" id="ARBA00022692"/>
    </source>
</evidence>
<dbReference type="SUPFAM" id="SSF103473">
    <property type="entry name" value="MFS general substrate transporter"/>
    <property type="match status" value="1"/>
</dbReference>
<evidence type="ECO:0000256" key="16">
    <source>
        <dbReference type="ARBA" id="ARBA00044900"/>
    </source>
</evidence>
<evidence type="ECO:0000256" key="18">
    <source>
        <dbReference type="ARBA" id="ARBA00044912"/>
    </source>
</evidence>
<feature type="transmembrane region" description="Helical" evidence="26">
    <location>
        <begin position="320"/>
        <end position="342"/>
    </location>
</feature>
<evidence type="ECO:0000256" key="21">
    <source>
        <dbReference type="ARBA" id="ARBA00044985"/>
    </source>
</evidence>
<feature type="compositionally biased region" description="Acidic residues" evidence="25">
    <location>
        <begin position="440"/>
        <end position="451"/>
    </location>
</feature>
<evidence type="ECO:0000256" key="19">
    <source>
        <dbReference type="ARBA" id="ARBA00044919"/>
    </source>
</evidence>
<comment type="catalytic activity">
    <reaction evidence="20">
        <text>L-lysyl-glycine(out) = L-lysyl-glycine(in)</text>
        <dbReference type="Rhea" id="RHEA:79407"/>
        <dbReference type="ChEBI" id="CHEBI:191202"/>
    </reaction>
</comment>
<keyword evidence="6 26" id="KW-0472">Membrane</keyword>
<evidence type="ECO:0000256" key="11">
    <source>
        <dbReference type="ARBA" id="ARBA00044884"/>
    </source>
</evidence>
<comment type="function">
    <text evidence="23">Lysosomal dipeptide uniporter that selectively exports lysine, arginine or histidine-containing dipeptides with a net positive charge from the lysosome lumen into the cytosol. Could play a role in a specific type of protein O-glycosylation indirectly regulating macrophages migration and tissue invasion. Also essential for liver homeostasis.</text>
</comment>
<evidence type="ECO:0000256" key="2">
    <source>
        <dbReference type="ARBA" id="ARBA00008335"/>
    </source>
</evidence>
<feature type="transmembrane region" description="Helical" evidence="26">
    <location>
        <begin position="170"/>
        <end position="188"/>
    </location>
</feature>
<dbReference type="GO" id="GO:0005765">
    <property type="term" value="C:lysosomal membrane"/>
    <property type="evidence" value="ECO:0007669"/>
    <property type="project" value="UniProtKB-SubCell"/>
</dbReference>
<evidence type="ECO:0000256" key="3">
    <source>
        <dbReference type="ARBA" id="ARBA00022448"/>
    </source>
</evidence>
<comment type="catalytic activity">
    <reaction evidence="15">
        <text>L-arginyl-L-alpha-amino acid(out) = L-arginyl-L-alpha-amino acid(in)</text>
        <dbReference type="Rhea" id="RHEA:79371"/>
        <dbReference type="ChEBI" id="CHEBI:84315"/>
    </reaction>
</comment>
<dbReference type="AlphaFoldDB" id="A0AAF0P9K4"/>
<dbReference type="RefSeq" id="WP_049965958.1">
    <property type="nucleotide sequence ID" value="NZ_CP101873.1"/>
</dbReference>
<feature type="transmembrane region" description="Helical" evidence="26">
    <location>
        <begin position="267"/>
        <end position="286"/>
    </location>
</feature>
<evidence type="ECO:0000256" key="12">
    <source>
        <dbReference type="ARBA" id="ARBA00044891"/>
    </source>
</evidence>
<feature type="transmembrane region" description="Helical" evidence="26">
    <location>
        <begin position="293"/>
        <end position="314"/>
    </location>
</feature>
<name>A0AAF0P9K4_9EURY</name>
<comment type="catalytic activity">
    <reaction evidence="9">
        <text>L-histidyl-glycine(out) = L-histidyl-glycine(in)</text>
        <dbReference type="Rhea" id="RHEA:79395"/>
        <dbReference type="ChEBI" id="CHEBI:229957"/>
    </reaction>
</comment>
<feature type="transmembrane region" description="Helical" evidence="26">
    <location>
        <begin position="79"/>
        <end position="97"/>
    </location>
</feature>
<comment type="catalytic activity">
    <reaction evidence="10">
        <text>L-alpha-aminoacyl-L-arginine(out) = L-alpha-aminoacyl-L-arginine(in)</text>
        <dbReference type="Rhea" id="RHEA:79367"/>
        <dbReference type="ChEBI" id="CHEBI:229968"/>
    </reaction>
</comment>
<evidence type="ECO:0000256" key="26">
    <source>
        <dbReference type="SAM" id="Phobius"/>
    </source>
</evidence>
<comment type="subcellular location">
    <subcellularLocation>
        <location evidence="1">Lysosome membrane</location>
        <topology evidence="1">Multi-pass membrane protein</topology>
    </subcellularLocation>
</comment>
<feature type="transmembrane region" description="Helical" evidence="26">
    <location>
        <begin position="142"/>
        <end position="164"/>
    </location>
</feature>
<evidence type="ECO:0000256" key="9">
    <source>
        <dbReference type="ARBA" id="ARBA00044878"/>
    </source>
</evidence>
<evidence type="ECO:0000256" key="8">
    <source>
        <dbReference type="ARBA" id="ARBA00044876"/>
    </source>
</evidence>
<dbReference type="InterPro" id="IPR011701">
    <property type="entry name" value="MFS"/>
</dbReference>
<dbReference type="Pfam" id="PF07690">
    <property type="entry name" value="MFS_1"/>
    <property type="match status" value="1"/>
</dbReference>
<evidence type="ECO:0000256" key="10">
    <source>
        <dbReference type="ARBA" id="ARBA00044881"/>
    </source>
</evidence>
<evidence type="ECO:0000256" key="23">
    <source>
        <dbReference type="ARBA" id="ARBA00045709"/>
    </source>
</evidence>
<dbReference type="InterPro" id="IPR052187">
    <property type="entry name" value="MFSD1"/>
</dbReference>
<comment type="subunit">
    <text evidence="24">Homodimer. Interacts with lysosomal protein GLMP (via lumenal domain); the interaction starts while both proteins are still in the endoplasmic reticulum and is required for stabilization of MFSD1 in lysosomes but has no direct effect on its targeting to lysosomes or transporter activity.</text>
</comment>
<evidence type="ECO:0000256" key="6">
    <source>
        <dbReference type="ARBA" id="ARBA00023136"/>
    </source>
</evidence>
<evidence type="ECO:0000256" key="15">
    <source>
        <dbReference type="ARBA" id="ARBA00044899"/>
    </source>
</evidence>
<proteinExistence type="inferred from homology"/>
<evidence type="ECO:0000256" key="13">
    <source>
        <dbReference type="ARBA" id="ARBA00044893"/>
    </source>
</evidence>
<evidence type="ECO:0000256" key="14">
    <source>
        <dbReference type="ARBA" id="ARBA00044898"/>
    </source>
</evidence>
<dbReference type="GeneID" id="39862693"/>
<keyword evidence="29" id="KW-1185">Reference proteome</keyword>
<comment type="catalytic activity">
    <reaction evidence="17">
        <text>L-arginyl-glycine(out) = L-arginyl-glycine(in)</text>
        <dbReference type="Rhea" id="RHEA:79391"/>
        <dbReference type="ChEBI" id="CHEBI:229955"/>
    </reaction>
</comment>
<feature type="region of interest" description="Disordered" evidence="25">
    <location>
        <begin position="426"/>
        <end position="468"/>
    </location>
</feature>
<dbReference type="GO" id="GO:0022857">
    <property type="term" value="F:transmembrane transporter activity"/>
    <property type="evidence" value="ECO:0007669"/>
    <property type="project" value="InterPro"/>
</dbReference>
<accession>A0AAF0P9K4</accession>
<evidence type="ECO:0000256" key="25">
    <source>
        <dbReference type="SAM" id="MobiDB-lite"/>
    </source>
</evidence>
<organism evidence="28 29">
    <name type="scientific">Natrinema thermotolerans</name>
    <dbReference type="NCBI Taxonomy" id="121872"/>
    <lineage>
        <taxon>Archaea</taxon>
        <taxon>Methanobacteriati</taxon>
        <taxon>Methanobacteriota</taxon>
        <taxon>Stenosarchaea group</taxon>
        <taxon>Halobacteria</taxon>
        <taxon>Halobacteriales</taxon>
        <taxon>Natrialbaceae</taxon>
        <taxon>Natrinema</taxon>
    </lineage>
</organism>
<feature type="transmembrane region" description="Helical" evidence="26">
    <location>
        <begin position="226"/>
        <end position="247"/>
    </location>
</feature>
<dbReference type="InterPro" id="IPR036259">
    <property type="entry name" value="MFS_trans_sf"/>
</dbReference>
<evidence type="ECO:0000256" key="1">
    <source>
        <dbReference type="ARBA" id="ARBA00004155"/>
    </source>
</evidence>
<dbReference type="GeneID" id="84215026"/>
<comment type="similarity">
    <text evidence="2">Belongs to the major facilitator superfamily.</text>
</comment>
<comment type="catalytic activity">
    <reaction evidence="18">
        <text>L-histidyl-L-alpha-amino acid(out) = L-histidyl-L-alpha-amino acid(in)</text>
        <dbReference type="Rhea" id="RHEA:79379"/>
        <dbReference type="ChEBI" id="CHEBI:229964"/>
    </reaction>
</comment>
<dbReference type="PROSITE" id="PS50850">
    <property type="entry name" value="MFS"/>
    <property type="match status" value="1"/>
</dbReference>
<comment type="catalytic activity">
    <reaction evidence="16">
        <text>L-lysyl-L-lysine(out) = L-lysyl-L-lysine(in)</text>
        <dbReference type="Rhea" id="RHEA:79403"/>
        <dbReference type="ChEBI" id="CHEBI:229956"/>
    </reaction>
</comment>
<dbReference type="EMBL" id="CP101873">
    <property type="protein sequence ID" value="WMT06449.1"/>
    <property type="molecule type" value="Genomic_DNA"/>
</dbReference>
<keyword evidence="5 26" id="KW-1133">Transmembrane helix</keyword>
<gene>
    <name evidence="28" type="ORF">NP511_13755</name>
</gene>
<dbReference type="PANTHER" id="PTHR23512">
    <property type="entry name" value="MAJOR FACILITATOR SUPERFAMILY DOMAIN-CONTAINING PROTEIN 1"/>
    <property type="match status" value="1"/>
</dbReference>
<comment type="catalytic activity">
    <reaction evidence="12">
        <text>L-lysyl-L-alpha-amino acid(out) = L-lysyl-L-alpha-amino acid(in)</text>
        <dbReference type="Rhea" id="RHEA:79387"/>
        <dbReference type="ChEBI" id="CHEBI:229965"/>
    </reaction>
</comment>
<comment type="catalytic activity">
    <reaction evidence="11">
        <text>L-alpha-aminoacyl-L-histidine(out) = L-alpha-aminoacyl-L-histidine(in)</text>
        <dbReference type="Rhea" id="RHEA:79375"/>
        <dbReference type="ChEBI" id="CHEBI:229967"/>
    </reaction>
</comment>
<comment type="catalytic activity">
    <reaction evidence="8">
        <text>L-lysyl-L-alanine(out) = L-lysyl-L-alanine(in)</text>
        <dbReference type="Rhea" id="RHEA:79399"/>
        <dbReference type="ChEBI" id="CHEBI:229954"/>
    </reaction>
</comment>
<evidence type="ECO:0000259" key="27">
    <source>
        <dbReference type="PROSITE" id="PS50850"/>
    </source>
</evidence>
<feature type="transmembrane region" description="Helical" evidence="26">
    <location>
        <begin position="52"/>
        <end position="72"/>
    </location>
</feature>
<comment type="catalytic activity">
    <reaction evidence="13">
        <text>L-alpha-aminoacyl-L-lysine(out) = L-alpha-aminoacyl-L-lysine(in)</text>
        <dbReference type="Rhea" id="RHEA:79383"/>
        <dbReference type="ChEBI" id="CHEBI:229966"/>
    </reaction>
</comment>
<dbReference type="Proteomes" id="UP001224926">
    <property type="component" value="Chromosome"/>
</dbReference>
<feature type="transmembrane region" description="Helical" evidence="26">
    <location>
        <begin position="109"/>
        <end position="130"/>
    </location>
</feature>
<dbReference type="PANTHER" id="PTHR23512:SF3">
    <property type="entry name" value="MAJOR FACILITATOR SUPERFAMILY DOMAIN-CONTAINING PROTEIN 1"/>
    <property type="match status" value="1"/>
</dbReference>
<feature type="transmembrane region" description="Helical" evidence="26">
    <location>
        <begin position="397"/>
        <end position="420"/>
    </location>
</feature>
<evidence type="ECO:0000256" key="5">
    <source>
        <dbReference type="ARBA" id="ARBA00022989"/>
    </source>
</evidence>
<evidence type="ECO:0000256" key="22">
    <source>
        <dbReference type="ARBA" id="ARBA00045018"/>
    </source>
</evidence>
<evidence type="ECO:0000313" key="28">
    <source>
        <dbReference type="EMBL" id="WMT06449.1"/>
    </source>
</evidence>
<evidence type="ECO:0000256" key="20">
    <source>
        <dbReference type="ARBA" id="ARBA00044924"/>
    </source>
</evidence>
<keyword evidence="7" id="KW-0458">Lysosome</keyword>
<feature type="compositionally biased region" description="Basic and acidic residues" evidence="25">
    <location>
        <begin position="452"/>
        <end position="462"/>
    </location>
</feature>
<reference evidence="28 29" key="1">
    <citation type="submission" date="2022-07" db="EMBL/GenBank/DDBJ databases">
        <title>Two temperate virus in Haloterrigena jeotgali A29.</title>
        <authorList>
            <person name="Deng X."/>
        </authorList>
    </citation>
    <scope>NUCLEOTIDE SEQUENCE [LARGE SCALE GENOMIC DNA]</scope>
    <source>
        <strain evidence="28 29">A29</strain>
    </source>
</reference>
<evidence type="ECO:0000256" key="17">
    <source>
        <dbReference type="ARBA" id="ARBA00044903"/>
    </source>
</evidence>
<comment type="catalytic activity">
    <reaction evidence="19">
        <text>L-alanyl-L-lysine(out) = L-alanyl-L-lysine(in)</text>
        <dbReference type="Rhea" id="RHEA:79415"/>
        <dbReference type="ChEBI" id="CHEBI:192470"/>
    </reaction>
</comment>
<evidence type="ECO:0000256" key="7">
    <source>
        <dbReference type="ARBA" id="ARBA00023228"/>
    </source>
</evidence>
<evidence type="ECO:0000313" key="29">
    <source>
        <dbReference type="Proteomes" id="UP001224926"/>
    </source>
</evidence>
<evidence type="ECO:0000256" key="24">
    <source>
        <dbReference type="ARBA" id="ARBA00046376"/>
    </source>
</evidence>
<dbReference type="InterPro" id="IPR020846">
    <property type="entry name" value="MFS_dom"/>
</dbReference>
<comment type="catalytic activity">
    <reaction evidence="14">
        <text>L-aspartyl-L-lysine(out) = L-aspartyl-L-lysine(in)</text>
        <dbReference type="Rhea" id="RHEA:79411"/>
        <dbReference type="ChEBI" id="CHEBI:229953"/>
    </reaction>
</comment>
<feature type="transmembrane region" description="Helical" evidence="26">
    <location>
        <begin position="354"/>
        <end position="377"/>
    </location>
</feature>
<keyword evidence="4 26" id="KW-0812">Transmembrane</keyword>
<sequence>MRFWHDPLRRRWLLWAILSVLFLLVNVSRLSTAVLSEDLMAAFGTTGAQLGTLHAVFFWVYAAMQIPSGLLADRIGPRLTATAGAIVMNVGVVWFSFAEGYLEATLARGLIGLGGSVIFVCVLRFCANWYRTDEFATMSGATFAVAGFGGVFATTPLALAVGRFGWRSTVAGLGVLGLAMTVAAFALVRNSPSAAGFEPLEGVPGQEVLTNAQLKSYLAAVLRDRWLWVVSVMLFCSTGVNITLFGLWGVPYVVQTYDVTVTRASTLTLLGGLGLMVGPPAVGWLADRLERRIELMVAGGVCYTCCLALIAVVGNPPLPVVGAVFLVSGISLGAFVLGYSVVQERHPSSASGISTGAANAAAFTGAAIFPTLMGRALDAYWTGDLVGGVRVYTETGYRIAFGIATVAGAIAFACTGWLYYREKRGATGPADAPASSGENPDLDPDPDSDERGDEKTDGDDGGRGVPGE</sequence>
<dbReference type="Gene3D" id="1.20.1250.20">
    <property type="entry name" value="MFS general substrate transporter like domains"/>
    <property type="match status" value="2"/>
</dbReference>